<dbReference type="SUPFAM" id="SSF54913">
    <property type="entry name" value="GlnB-like"/>
    <property type="match status" value="1"/>
</dbReference>
<dbReference type="EMBL" id="JBHTKB010000003">
    <property type="protein sequence ID" value="MFD0914371.1"/>
    <property type="molecule type" value="Genomic_DNA"/>
</dbReference>
<name>A0ABW3F7F1_9PROT</name>
<dbReference type="InterPro" id="IPR011322">
    <property type="entry name" value="N-reg_PII-like_a/b"/>
</dbReference>
<sequence length="100" mass="11238">MFTHVPDMACAESMAHTLVNEQLAACVNISSPVRSVYRWQGQVETAHEIALSIKTPRQGYARLAERIRALHPYELPEIVAIHVNEGLPEYLRWVAAETLA</sequence>
<dbReference type="Gene3D" id="3.30.70.120">
    <property type="match status" value="1"/>
</dbReference>
<dbReference type="PANTHER" id="PTHR23419">
    <property type="entry name" value="DIVALENT CATION TOLERANCE CUTA-RELATED"/>
    <property type="match status" value="1"/>
</dbReference>
<dbReference type="Pfam" id="PF03091">
    <property type="entry name" value="CutA1"/>
    <property type="match status" value="1"/>
</dbReference>
<protein>
    <submittedName>
        <fullName evidence="2">Divalent-cation tolerance protein CutA</fullName>
    </submittedName>
</protein>
<organism evidence="2 3">
    <name type="scientific">Methylophilus luteus</name>
    <dbReference type="NCBI Taxonomy" id="640108"/>
    <lineage>
        <taxon>Bacteria</taxon>
        <taxon>Pseudomonadati</taxon>
        <taxon>Pseudomonadota</taxon>
        <taxon>Betaproteobacteria</taxon>
        <taxon>Nitrosomonadales</taxon>
        <taxon>Methylophilaceae</taxon>
        <taxon>Methylophilus</taxon>
    </lineage>
</organism>
<comment type="caution">
    <text evidence="2">The sequence shown here is derived from an EMBL/GenBank/DDBJ whole genome shotgun (WGS) entry which is preliminary data.</text>
</comment>
<dbReference type="InterPro" id="IPR004323">
    <property type="entry name" value="Ion_tolerance_CutA"/>
</dbReference>
<evidence type="ECO:0000313" key="3">
    <source>
        <dbReference type="Proteomes" id="UP001597128"/>
    </source>
</evidence>
<proteinExistence type="inferred from homology"/>
<dbReference type="Proteomes" id="UP001597128">
    <property type="component" value="Unassembled WGS sequence"/>
</dbReference>
<accession>A0ABW3F7F1</accession>
<dbReference type="InterPro" id="IPR015867">
    <property type="entry name" value="N-reg_PII/ATP_PRibTrfase_C"/>
</dbReference>
<reference evidence="3" key="1">
    <citation type="journal article" date="2019" name="Int. J. Syst. Evol. Microbiol.">
        <title>The Global Catalogue of Microorganisms (GCM) 10K type strain sequencing project: providing services to taxonomists for standard genome sequencing and annotation.</title>
        <authorList>
            <consortium name="The Broad Institute Genomics Platform"/>
            <consortium name="The Broad Institute Genome Sequencing Center for Infectious Disease"/>
            <person name="Wu L."/>
            <person name="Ma J."/>
        </authorList>
    </citation>
    <scope>NUCLEOTIDE SEQUENCE [LARGE SCALE GENOMIC DNA]</scope>
    <source>
        <strain evidence="3">CCUG 58412</strain>
    </source>
</reference>
<gene>
    <name evidence="2" type="primary">cutA</name>
    <name evidence="2" type="ORF">ACFQ1Z_12490</name>
</gene>
<evidence type="ECO:0000256" key="1">
    <source>
        <dbReference type="ARBA" id="ARBA00010169"/>
    </source>
</evidence>
<dbReference type="PANTHER" id="PTHR23419:SF8">
    <property type="entry name" value="FI09726P"/>
    <property type="match status" value="1"/>
</dbReference>
<evidence type="ECO:0000313" key="2">
    <source>
        <dbReference type="EMBL" id="MFD0914371.1"/>
    </source>
</evidence>
<comment type="similarity">
    <text evidence="1">Belongs to the CutA family.</text>
</comment>
<keyword evidence="3" id="KW-1185">Reference proteome</keyword>
<dbReference type="RefSeq" id="WP_379058078.1">
    <property type="nucleotide sequence ID" value="NZ_JBHTKB010000003.1"/>
</dbReference>